<reference evidence="2 3" key="1">
    <citation type="journal article" date="2021" name="Nat. Commun.">
        <title>Incipient diploidization of the medicinal plant Perilla within 10,000 years.</title>
        <authorList>
            <person name="Zhang Y."/>
            <person name="Shen Q."/>
            <person name="Leng L."/>
            <person name="Zhang D."/>
            <person name="Chen S."/>
            <person name="Shi Y."/>
            <person name="Ning Z."/>
            <person name="Chen S."/>
        </authorList>
    </citation>
    <scope>NUCLEOTIDE SEQUENCE [LARGE SCALE GENOMIC DNA]</scope>
    <source>
        <strain evidence="3">cv. PC099</strain>
    </source>
</reference>
<keyword evidence="3" id="KW-1185">Reference proteome</keyword>
<organism evidence="2 3">
    <name type="scientific">Perilla frutescens var. hirtella</name>
    <name type="common">Perilla citriodora</name>
    <name type="synonym">Perilla setoyensis</name>
    <dbReference type="NCBI Taxonomy" id="608512"/>
    <lineage>
        <taxon>Eukaryota</taxon>
        <taxon>Viridiplantae</taxon>
        <taxon>Streptophyta</taxon>
        <taxon>Embryophyta</taxon>
        <taxon>Tracheophyta</taxon>
        <taxon>Spermatophyta</taxon>
        <taxon>Magnoliopsida</taxon>
        <taxon>eudicotyledons</taxon>
        <taxon>Gunneridae</taxon>
        <taxon>Pentapetalae</taxon>
        <taxon>asterids</taxon>
        <taxon>lamiids</taxon>
        <taxon>Lamiales</taxon>
        <taxon>Lamiaceae</taxon>
        <taxon>Nepetoideae</taxon>
        <taxon>Elsholtzieae</taxon>
        <taxon>Perilla</taxon>
    </lineage>
</organism>
<accession>A0AAD4JI31</accession>
<sequence>MASTPPEQERRRCCVCVPSEIVEEVPLNLPVKSLLRFCKVSKSWNSMIFDARFIRRQRSRAAIPGHESIMIGHTTEVHRETSRLVRRFVSFHEASKGLDYRGGVFLRGALHWIPCHCQESPIISEEYEEMAQPPSDPITVFESTSTWSWLF</sequence>
<name>A0AAD4JI31_PERFH</name>
<evidence type="ECO:0000313" key="2">
    <source>
        <dbReference type="EMBL" id="KAH6834196.1"/>
    </source>
</evidence>
<protein>
    <recommendedName>
        <fullName evidence="1">F-box domain-containing protein</fullName>
    </recommendedName>
</protein>
<gene>
    <name evidence="2" type="ORF">C2S53_020483</name>
</gene>
<dbReference type="Pfam" id="PF00646">
    <property type="entry name" value="F-box"/>
    <property type="match status" value="1"/>
</dbReference>
<dbReference type="InterPro" id="IPR001810">
    <property type="entry name" value="F-box_dom"/>
</dbReference>
<dbReference type="SUPFAM" id="SSF81383">
    <property type="entry name" value="F-box domain"/>
    <property type="match status" value="1"/>
</dbReference>
<evidence type="ECO:0000259" key="1">
    <source>
        <dbReference type="SMART" id="SM00256"/>
    </source>
</evidence>
<dbReference type="Proteomes" id="UP001190926">
    <property type="component" value="Unassembled WGS sequence"/>
</dbReference>
<comment type="caution">
    <text evidence="2">The sequence shown here is derived from an EMBL/GenBank/DDBJ whole genome shotgun (WGS) entry which is preliminary data.</text>
</comment>
<dbReference type="EMBL" id="SDAM02000053">
    <property type="protein sequence ID" value="KAH6834196.1"/>
    <property type="molecule type" value="Genomic_DNA"/>
</dbReference>
<dbReference type="Gene3D" id="1.20.1280.50">
    <property type="match status" value="1"/>
</dbReference>
<proteinExistence type="predicted"/>
<feature type="domain" description="F-box" evidence="1">
    <location>
        <begin position="17"/>
        <end position="56"/>
    </location>
</feature>
<dbReference type="AlphaFoldDB" id="A0AAD4JI31"/>
<dbReference type="SMART" id="SM00256">
    <property type="entry name" value="FBOX"/>
    <property type="match status" value="1"/>
</dbReference>
<evidence type="ECO:0000313" key="3">
    <source>
        <dbReference type="Proteomes" id="UP001190926"/>
    </source>
</evidence>
<dbReference type="InterPro" id="IPR036047">
    <property type="entry name" value="F-box-like_dom_sf"/>
</dbReference>